<reference evidence="5 6" key="1">
    <citation type="submission" date="2019-06" db="EMBL/GenBank/DDBJ databases">
        <title>WGS assembly of Gossypium darwinii.</title>
        <authorList>
            <person name="Chen Z.J."/>
            <person name="Sreedasyam A."/>
            <person name="Ando A."/>
            <person name="Song Q."/>
            <person name="De L."/>
            <person name="Hulse-Kemp A."/>
            <person name="Ding M."/>
            <person name="Ye W."/>
            <person name="Kirkbride R."/>
            <person name="Jenkins J."/>
            <person name="Plott C."/>
            <person name="Lovell J."/>
            <person name="Lin Y.-M."/>
            <person name="Vaughn R."/>
            <person name="Liu B."/>
            <person name="Li W."/>
            <person name="Simpson S."/>
            <person name="Scheffler B."/>
            <person name="Saski C."/>
            <person name="Grover C."/>
            <person name="Hu G."/>
            <person name="Conover J."/>
            <person name="Carlson J."/>
            <person name="Shu S."/>
            <person name="Boston L."/>
            <person name="Williams M."/>
            <person name="Peterson D."/>
            <person name="Mcgee K."/>
            <person name="Jones D."/>
            <person name="Wendel J."/>
            <person name="Stelly D."/>
            <person name="Grimwood J."/>
            <person name="Schmutz J."/>
        </authorList>
    </citation>
    <scope>NUCLEOTIDE SEQUENCE [LARGE SCALE GENOMIC DNA]</scope>
    <source>
        <strain evidence="5">1808015.09</strain>
    </source>
</reference>
<dbReference type="InterPro" id="IPR016024">
    <property type="entry name" value="ARM-type_fold"/>
</dbReference>
<feature type="compositionally biased region" description="Polar residues" evidence="2">
    <location>
        <begin position="1008"/>
        <end position="1024"/>
    </location>
</feature>
<dbReference type="Proteomes" id="UP000323506">
    <property type="component" value="Chromosome A07"/>
</dbReference>
<dbReference type="InterPro" id="IPR011989">
    <property type="entry name" value="ARM-like"/>
</dbReference>
<feature type="region of interest" description="Disordered" evidence="2">
    <location>
        <begin position="1101"/>
        <end position="1193"/>
    </location>
</feature>
<dbReference type="PANTHER" id="PTHR48445:SF1">
    <property type="entry name" value="OS02G0782100 PROTEIN"/>
    <property type="match status" value="1"/>
</dbReference>
<dbReference type="Pfam" id="PF08161">
    <property type="entry name" value="RRP12_HEAT"/>
    <property type="match status" value="1"/>
</dbReference>
<evidence type="ECO:0000256" key="2">
    <source>
        <dbReference type="SAM" id="MobiDB-lite"/>
    </source>
</evidence>
<proteinExistence type="inferred from homology"/>
<accession>A0A5D2FR77</accession>
<gene>
    <name evidence="5" type="ORF">ES288_A07G017500v1</name>
</gene>
<keyword evidence="6" id="KW-1185">Reference proteome</keyword>
<dbReference type="AlphaFoldDB" id="A0A5D2FR77"/>
<feature type="region of interest" description="Disordered" evidence="2">
    <location>
        <begin position="1040"/>
        <end position="1085"/>
    </location>
</feature>
<feature type="region of interest" description="Disordered" evidence="2">
    <location>
        <begin position="1003"/>
        <end position="1024"/>
    </location>
</feature>
<comment type="similarity">
    <text evidence="1">Belongs to the RRP12 family.</text>
</comment>
<evidence type="ECO:0000256" key="1">
    <source>
        <dbReference type="ARBA" id="ARBA00007690"/>
    </source>
</evidence>
<feature type="domain" description="RRP12 HEAT" evidence="3">
    <location>
        <begin position="340"/>
        <end position="647"/>
    </location>
</feature>
<evidence type="ECO:0000259" key="3">
    <source>
        <dbReference type="Pfam" id="PF08161"/>
    </source>
</evidence>
<dbReference type="SUPFAM" id="SSF48371">
    <property type="entry name" value="ARM repeat"/>
    <property type="match status" value="1"/>
</dbReference>
<feature type="domain" description="RRP12 N-terminal HEAT" evidence="4">
    <location>
        <begin position="6"/>
        <end position="275"/>
    </location>
</feature>
<dbReference type="InterPro" id="IPR012978">
    <property type="entry name" value="HEAT_RRP12"/>
</dbReference>
<evidence type="ECO:0000313" key="6">
    <source>
        <dbReference type="Proteomes" id="UP000323506"/>
    </source>
</evidence>
<dbReference type="PANTHER" id="PTHR48445">
    <property type="entry name" value="OS02G0782100 PROTEIN"/>
    <property type="match status" value="1"/>
</dbReference>
<dbReference type="EMBL" id="CM017694">
    <property type="protein sequence ID" value="TYH08464.1"/>
    <property type="molecule type" value="Genomic_DNA"/>
</dbReference>
<evidence type="ECO:0000313" key="5">
    <source>
        <dbReference type="EMBL" id="TYH08464.1"/>
    </source>
</evidence>
<feature type="compositionally biased region" description="Basic residues" evidence="2">
    <location>
        <begin position="1058"/>
        <end position="1076"/>
    </location>
</feature>
<dbReference type="Pfam" id="PF25772">
    <property type="entry name" value="HEAT_RRP12_N"/>
    <property type="match status" value="1"/>
</dbReference>
<name>A0A5D2FR77_GOSDA</name>
<dbReference type="InterPro" id="IPR057860">
    <property type="entry name" value="HEAT_RRP12_N"/>
</dbReference>
<protein>
    <submittedName>
        <fullName evidence="5">Uncharacterized protein</fullName>
    </submittedName>
</protein>
<sequence>MEALDFFPDSPTGDFCDSVLLHFSNSDQEDSQRLCATVGAMTQELKEQNLPLSPIAYFGATCSSLDRLGSEPDSPPHIVQSLATVLSLLLPRIPVAVLKKKGDFVSRMVVTVLRLNSVTEVTLTSGLKCLAQLLIAGDKVNWSDLSQNYGVLIGYLTDSRSKVRRQSHLCIRDVLQSLRGTPVLAPASEAISNLFERFLLLAGGSNANSSEAVKGAQEVLYVLDALKDSLPLLSMKYMTTILKYYKTLLELRQPLVTRRVTDSLNVVCTYPNIEVSAEALLDLLSFLAVSVSASETSPVSLTFNARLLSSGMMKVQSLNRQLCVIKLPIVFSALKDILGSEHEEAIFSATEAFKTLIDGCIDEGLIKRGVDQIIHAQSDDRKSGPTIIEKVCAIIESLLDYHYSVAWDMAFQVVSTMFDKLGYYSSYFMKGTIKNLADMQSLPDEDFPYRKQLHECVGSALGAMGPETFLGILPLNFQANDLSEVNVWLFPILKQHIVGARLGFFCETLLGLVEEMKQRSRRLGLEGKVFSSRSADALAYSVWSLLPSFCNYPLDTAKSFKDLLKPICSALDEEHDIRGIICSSLQILIQQNKGIKEGKDDADSSEICPAKQRAISHYTPEIAGENLNVLTASAPQLLKLLSGIFMKSTVDEGGSLQSTIGEFASIAHKNIVRTIFKNTMERLLEVTQQAGVAEASNMQVDNSSSKSSLSLKRARLIDLAVSLLPGLDEPALNLLFIAIKPALQDVDGLIQKKAYKVLSIVLRNQKGFLSAKLEELLKLMIEVLPSLHFSAKRHRLDCLYELITHASKVDPNLRRHEILSSFLTEIILALKEANKKTRNRAYEVLVQIGHEYGDQDDGGQREHLFNMVARGLAGETPHMISAAVKGLARLAYEFSDLVSSAYKLLPSTYLLLQRKNREIIKANLGLLKVLVAKSQAEGLQAHLASLVEGLLKWQDDTKNHFKAKVKLLLEMLVRKCGIDAVKAVMPEEHMKLLTNIRKIKERKEKKQAVSSGESKSHLSKATTSRLSRWNHTKIFSDFGDDNTDDSDVEMASGQKSKASSKLKSKASTLRSKKTRRAEKSLPEDLLDQLEDEPLDLLDRHKTRSALRSSSNLKRKQDSDDEPEFDPEGRLIINEGRKPKKVAVSDPDSDRRSEVPSHFSVGSSRNNQKRRKTSESGWAYTGSEYASKKAGGDVKRKDKLEPYAYWPLDRKMMSRRPEHRAAARKGMASVVKMTKKLEGKSASTALSSKFMKLRKIQKKGGKRKR</sequence>
<dbReference type="Gene3D" id="1.25.10.10">
    <property type="entry name" value="Leucine-rich Repeat Variant"/>
    <property type="match status" value="1"/>
</dbReference>
<organism evidence="5 6">
    <name type="scientific">Gossypium darwinii</name>
    <name type="common">Darwin's cotton</name>
    <name type="synonym">Gossypium barbadense var. darwinii</name>
    <dbReference type="NCBI Taxonomy" id="34276"/>
    <lineage>
        <taxon>Eukaryota</taxon>
        <taxon>Viridiplantae</taxon>
        <taxon>Streptophyta</taxon>
        <taxon>Embryophyta</taxon>
        <taxon>Tracheophyta</taxon>
        <taxon>Spermatophyta</taxon>
        <taxon>Magnoliopsida</taxon>
        <taxon>eudicotyledons</taxon>
        <taxon>Gunneridae</taxon>
        <taxon>Pentapetalae</taxon>
        <taxon>rosids</taxon>
        <taxon>malvids</taxon>
        <taxon>Malvales</taxon>
        <taxon>Malvaceae</taxon>
        <taxon>Malvoideae</taxon>
        <taxon>Gossypium</taxon>
    </lineage>
</organism>
<evidence type="ECO:0000259" key="4">
    <source>
        <dbReference type="Pfam" id="PF25772"/>
    </source>
</evidence>